<name>A0ACB9AVN1_9ASTR</name>
<dbReference type="EMBL" id="CM042041">
    <property type="protein sequence ID" value="KAI3713863.1"/>
    <property type="molecule type" value="Genomic_DNA"/>
</dbReference>
<accession>A0ACB9AVN1</accession>
<keyword evidence="2" id="KW-1185">Reference proteome</keyword>
<proteinExistence type="predicted"/>
<organism evidence="1 2">
    <name type="scientific">Smallanthus sonchifolius</name>
    <dbReference type="NCBI Taxonomy" id="185202"/>
    <lineage>
        <taxon>Eukaryota</taxon>
        <taxon>Viridiplantae</taxon>
        <taxon>Streptophyta</taxon>
        <taxon>Embryophyta</taxon>
        <taxon>Tracheophyta</taxon>
        <taxon>Spermatophyta</taxon>
        <taxon>Magnoliopsida</taxon>
        <taxon>eudicotyledons</taxon>
        <taxon>Gunneridae</taxon>
        <taxon>Pentapetalae</taxon>
        <taxon>asterids</taxon>
        <taxon>campanulids</taxon>
        <taxon>Asterales</taxon>
        <taxon>Asteraceae</taxon>
        <taxon>Asteroideae</taxon>
        <taxon>Heliantheae alliance</taxon>
        <taxon>Millerieae</taxon>
        <taxon>Smallanthus</taxon>
    </lineage>
</organism>
<evidence type="ECO:0000313" key="1">
    <source>
        <dbReference type="EMBL" id="KAI3713863.1"/>
    </source>
</evidence>
<reference evidence="2" key="1">
    <citation type="journal article" date="2022" name="Mol. Ecol. Resour.">
        <title>The genomes of chicory, endive, great burdock and yacon provide insights into Asteraceae palaeo-polyploidization history and plant inulin production.</title>
        <authorList>
            <person name="Fan W."/>
            <person name="Wang S."/>
            <person name="Wang H."/>
            <person name="Wang A."/>
            <person name="Jiang F."/>
            <person name="Liu H."/>
            <person name="Zhao H."/>
            <person name="Xu D."/>
            <person name="Zhang Y."/>
        </authorList>
    </citation>
    <scope>NUCLEOTIDE SEQUENCE [LARGE SCALE GENOMIC DNA]</scope>
    <source>
        <strain evidence="2">cv. Yunnan</strain>
    </source>
</reference>
<evidence type="ECO:0000313" key="2">
    <source>
        <dbReference type="Proteomes" id="UP001056120"/>
    </source>
</evidence>
<comment type="caution">
    <text evidence="1">The sequence shown here is derived from an EMBL/GenBank/DDBJ whole genome shotgun (WGS) entry which is preliminary data.</text>
</comment>
<sequence>MKLGSRPDAFYSSNGVRSISSDIRTDLIIQVNETRYLLHKFPLLSKCLKLQKDCSENPESSHLQMIELPDFPGGIEAFELCVKFCYGIAVTLSAYNIVPARCAAKYLQMTEDIEKGNLVYKLEVFFNSCILNGWKDCIVTLHTTKPFQLLSEELGITSRCIESLVSKVLSNPMKVSVANNHSNKKGEIEETHKTKRWWGEDLSELRIDLYWRTMAALKSGRKVPPNLIGDALKIYTSKWLPKISNFFENGSGLNSESDPSGSNSRMLLESIITLLPIESNAVSCSFLLKLLKAVNMLQASDSSKLELARRASAQLDEAKVCDLMIPSVSNDSDTIYDIDIVLNILEQFMLQSQIQQTERTLQSADNGDYEVEEGCISSSSAVTGVTIKVAQVVDGYLQEIARDVNVPLSKFIALTEAIPGFARLNHDDLYRAIDLYLKSHPELNKSERKYLCRTLDCKKLSLEACMHAAQNELLPLRVVVQVLFSEQARAAMAGGQVTGLPHNIKALLASKGTEPSPLSTATSTPQPHYQWLMSRNPSVSSSKMKADEDDESALNVKQHCLSPSLPKKTMFGKLWSTNRVESQK</sequence>
<dbReference type="Proteomes" id="UP001056120">
    <property type="component" value="Linkage Group LG24"/>
</dbReference>
<reference evidence="1 2" key="2">
    <citation type="journal article" date="2022" name="Mol. Ecol. Resour.">
        <title>The genomes of chicory, endive, great burdock and yacon provide insights into Asteraceae paleo-polyploidization history and plant inulin production.</title>
        <authorList>
            <person name="Fan W."/>
            <person name="Wang S."/>
            <person name="Wang H."/>
            <person name="Wang A."/>
            <person name="Jiang F."/>
            <person name="Liu H."/>
            <person name="Zhao H."/>
            <person name="Xu D."/>
            <person name="Zhang Y."/>
        </authorList>
    </citation>
    <scope>NUCLEOTIDE SEQUENCE [LARGE SCALE GENOMIC DNA]</scope>
    <source>
        <strain evidence="2">cv. Yunnan</strain>
        <tissue evidence="1">Leaves</tissue>
    </source>
</reference>
<protein>
    <submittedName>
        <fullName evidence="1">Uncharacterized protein</fullName>
    </submittedName>
</protein>
<gene>
    <name evidence="1" type="ORF">L1987_72450</name>
</gene>